<reference evidence="4" key="1">
    <citation type="journal article" date="2008" name="Nature">
        <title>The amphioxus genome and the evolution of the chordate karyotype.</title>
        <authorList>
            <consortium name="US DOE Joint Genome Institute (JGI-PGF)"/>
            <person name="Putnam N.H."/>
            <person name="Butts T."/>
            <person name="Ferrier D.E.K."/>
            <person name="Furlong R.F."/>
            <person name="Hellsten U."/>
            <person name="Kawashima T."/>
            <person name="Robinson-Rechavi M."/>
            <person name="Shoguchi E."/>
            <person name="Terry A."/>
            <person name="Yu J.-K."/>
            <person name="Benito-Gutierrez E.L."/>
            <person name="Dubchak I."/>
            <person name="Garcia-Fernandez J."/>
            <person name="Gibson-Brown J.J."/>
            <person name="Grigoriev I.V."/>
            <person name="Horton A.C."/>
            <person name="de Jong P.J."/>
            <person name="Jurka J."/>
            <person name="Kapitonov V.V."/>
            <person name="Kohara Y."/>
            <person name="Kuroki Y."/>
            <person name="Lindquist E."/>
            <person name="Lucas S."/>
            <person name="Osoegawa K."/>
            <person name="Pennacchio L.A."/>
            <person name="Salamov A.A."/>
            <person name="Satou Y."/>
            <person name="Sauka-Spengler T."/>
            <person name="Schmutz J."/>
            <person name="Shin-I T."/>
            <person name="Toyoda A."/>
            <person name="Bronner-Fraser M."/>
            <person name="Fujiyama A."/>
            <person name="Holland L.Z."/>
            <person name="Holland P.W.H."/>
            <person name="Satoh N."/>
            <person name="Rokhsar D.S."/>
        </authorList>
    </citation>
    <scope>NUCLEOTIDE SEQUENCE [LARGE SCALE GENOMIC DNA]</scope>
    <source>
        <strain evidence="4">S238N-H82</strain>
        <tissue evidence="4">Testes</tissue>
    </source>
</reference>
<name>C3YGY2_BRAFL</name>
<evidence type="ECO:0000259" key="2">
    <source>
        <dbReference type="PROSITE" id="PS50184"/>
    </source>
</evidence>
<proteinExistence type="predicted"/>
<sequence>MLRKLMVLTLVMFIAIRGATGQSCSADIVFVVDESSSISSSWFDLAKQFMSDFLDCFVDIHDIWVGVIPYHCVPRTYFSLSQPSDPSIFDGLLKAGGLSRIGLAIRYTQATTMDDYTAQADAARAAGIQLYAVSVGDFVDSAALDSIAGGSDHVFSSNNPCNLADRVLADLCNITGCPDDSPMVYCFADPCTVATCPATPDATCVSDYCGGCNANFFDTDGGQAFPDGCVHEDGSLIPVGDTYELDDCTNCTCLAPGEEPQCESMACIALHCANPVKIVGQCCPVCVGCLYGDVLIPVDGTYEPDPCTSCTCDTLGGEPQCVVMDCPPLICNNAVYVPGYCCPVCPGFGCPHEDGLILTGTAYQPDPCTNCTCPIGGMAPMCEETICPFNMYTLCPHAPGFPPALPVPVAGQCCGDCDAPPGCWYKEDNILIPMGTDYKPNPCMIASCFFPGFDPAIAIMDCAPPDPDCPGYVHIAGECCPRCQTDL</sequence>
<feature type="domain" description="VWFA" evidence="3">
    <location>
        <begin position="27"/>
        <end position="82"/>
    </location>
</feature>
<dbReference type="Gene3D" id="6.20.200.20">
    <property type="match status" value="2"/>
</dbReference>
<dbReference type="PROSITE" id="PS01208">
    <property type="entry name" value="VWFC_1"/>
    <property type="match status" value="1"/>
</dbReference>
<dbReference type="eggNOG" id="KOG1216">
    <property type="taxonomic scope" value="Eukaryota"/>
</dbReference>
<gene>
    <name evidence="4" type="ORF">BRAFLDRAFT_122288</name>
</gene>
<feature type="domain" description="VWFC" evidence="2">
    <location>
        <begin position="227"/>
        <end position="287"/>
    </location>
</feature>
<dbReference type="SUPFAM" id="SSF57603">
    <property type="entry name" value="FnI-like domain"/>
    <property type="match status" value="2"/>
</dbReference>
<dbReference type="Pfam" id="PF23334">
    <property type="entry name" value="VWC2L_2nd"/>
    <property type="match status" value="2"/>
</dbReference>
<dbReference type="PANTHER" id="PTHR46439">
    <property type="entry name" value="CYSTEINE-RICH MOTOR NEURON 1 PROTEIN"/>
    <property type="match status" value="1"/>
</dbReference>
<keyword evidence="1" id="KW-0732">Signal</keyword>
<dbReference type="AlphaFoldDB" id="C3YGY2"/>
<dbReference type="PROSITE" id="PS50184">
    <property type="entry name" value="VWFC_2"/>
    <property type="match status" value="3"/>
</dbReference>
<dbReference type="EMBL" id="GG666512">
    <property type="protein sequence ID" value="EEN60453.1"/>
    <property type="molecule type" value="Genomic_DNA"/>
</dbReference>
<evidence type="ECO:0000259" key="3">
    <source>
        <dbReference type="PROSITE" id="PS50234"/>
    </source>
</evidence>
<feature type="chain" id="PRO_5002935680" description="VWFA domain-containing protein" evidence="1">
    <location>
        <begin position="22"/>
        <end position="487"/>
    </location>
</feature>
<dbReference type="SMART" id="SM00327">
    <property type="entry name" value="VWA"/>
    <property type="match status" value="1"/>
</dbReference>
<dbReference type="SMART" id="SM00214">
    <property type="entry name" value="VWC"/>
    <property type="match status" value="4"/>
</dbReference>
<dbReference type="InterPro" id="IPR002035">
    <property type="entry name" value="VWF_A"/>
</dbReference>
<organism>
    <name type="scientific">Branchiostoma floridae</name>
    <name type="common">Florida lancelet</name>
    <name type="synonym">Amphioxus</name>
    <dbReference type="NCBI Taxonomy" id="7739"/>
    <lineage>
        <taxon>Eukaryota</taxon>
        <taxon>Metazoa</taxon>
        <taxon>Chordata</taxon>
        <taxon>Cephalochordata</taxon>
        <taxon>Leptocardii</taxon>
        <taxon>Amphioxiformes</taxon>
        <taxon>Branchiostomatidae</taxon>
        <taxon>Branchiostoma</taxon>
    </lineage>
</organism>
<protein>
    <recommendedName>
        <fullName evidence="5">VWFA domain-containing protein</fullName>
    </recommendedName>
</protein>
<feature type="signal peptide" evidence="1">
    <location>
        <begin position="1"/>
        <end position="21"/>
    </location>
</feature>
<accession>C3YGY2</accession>
<evidence type="ECO:0008006" key="5">
    <source>
        <dbReference type="Google" id="ProtNLM"/>
    </source>
</evidence>
<evidence type="ECO:0000313" key="4">
    <source>
        <dbReference type="EMBL" id="EEN60453.1"/>
    </source>
</evidence>
<dbReference type="PANTHER" id="PTHR46439:SF1">
    <property type="entry name" value="CYSTEINE-RICH MOTOR NEURON 1 PROTEIN"/>
    <property type="match status" value="1"/>
</dbReference>
<dbReference type="PROSITE" id="PS50234">
    <property type="entry name" value="VWFA"/>
    <property type="match status" value="1"/>
</dbReference>
<feature type="domain" description="VWFC" evidence="2">
    <location>
        <begin position="350"/>
        <end position="418"/>
    </location>
</feature>
<dbReference type="Gene3D" id="3.40.50.410">
    <property type="entry name" value="von Willebrand factor, type A domain"/>
    <property type="match status" value="2"/>
</dbReference>
<evidence type="ECO:0000256" key="1">
    <source>
        <dbReference type="SAM" id="SignalP"/>
    </source>
</evidence>
<dbReference type="InterPro" id="IPR001007">
    <property type="entry name" value="VWF_dom"/>
</dbReference>
<dbReference type="InterPro" id="IPR036465">
    <property type="entry name" value="vWFA_dom_sf"/>
</dbReference>
<feature type="domain" description="VWFC" evidence="2">
    <location>
        <begin position="287"/>
        <end position="346"/>
    </location>
</feature>
<dbReference type="eggNOG" id="KOG1217">
    <property type="taxonomic scope" value="Eukaryota"/>
</dbReference>
<dbReference type="InParanoid" id="C3YGY2"/>
<dbReference type="SUPFAM" id="SSF53300">
    <property type="entry name" value="vWA-like"/>
    <property type="match status" value="1"/>
</dbReference>
<dbReference type="Pfam" id="PF00092">
    <property type="entry name" value="VWA"/>
    <property type="match status" value="1"/>
</dbReference>
<dbReference type="InterPro" id="IPR052624">
    <property type="entry name" value="CRIM1"/>
</dbReference>